<comment type="caution">
    <text evidence="2">The sequence shown here is derived from an EMBL/GenBank/DDBJ whole genome shotgun (WGS) entry which is preliminary data.</text>
</comment>
<feature type="region of interest" description="Disordered" evidence="1">
    <location>
        <begin position="249"/>
        <end position="271"/>
    </location>
</feature>
<dbReference type="EMBL" id="AOPY01001378">
    <property type="protein sequence ID" value="EPJ40338.1"/>
    <property type="molecule type" value="Genomic_DNA"/>
</dbReference>
<gene>
    <name evidence="2" type="ORF">STAFG_2587</name>
</gene>
<proteinExistence type="predicted"/>
<keyword evidence="3" id="KW-1185">Reference proteome</keyword>
<accession>S4MLD6</accession>
<evidence type="ECO:0000313" key="2">
    <source>
        <dbReference type="EMBL" id="EPJ40338.1"/>
    </source>
</evidence>
<feature type="compositionally biased region" description="Basic and acidic residues" evidence="1">
    <location>
        <begin position="249"/>
        <end position="265"/>
    </location>
</feature>
<organism evidence="2 3">
    <name type="scientific">Streptomyces afghaniensis 772</name>
    <dbReference type="NCBI Taxonomy" id="1283301"/>
    <lineage>
        <taxon>Bacteria</taxon>
        <taxon>Bacillati</taxon>
        <taxon>Actinomycetota</taxon>
        <taxon>Actinomycetes</taxon>
        <taxon>Kitasatosporales</taxon>
        <taxon>Streptomycetaceae</taxon>
        <taxon>Streptomyces</taxon>
    </lineage>
</organism>
<reference evidence="2 3" key="1">
    <citation type="submission" date="2013-02" db="EMBL/GenBank/DDBJ databases">
        <title>Draft Genome Sequence of Streptomyces afghaniensis, Which Produces Compounds of the Julimycin B-Complex.</title>
        <authorList>
            <person name="Gruening B.A."/>
            <person name="Praeg A."/>
            <person name="Erxleben A."/>
            <person name="Guenther S."/>
            <person name="Fiedler H.-P."/>
            <person name="Goodfellow M."/>
            <person name="Mueller M."/>
        </authorList>
    </citation>
    <scope>NUCLEOTIDE SEQUENCE [LARGE SCALE GENOMIC DNA]</scope>
    <source>
        <strain evidence="2 3">772</strain>
    </source>
</reference>
<dbReference type="AlphaFoldDB" id="S4MLD6"/>
<feature type="compositionally biased region" description="Basic and acidic residues" evidence="1">
    <location>
        <begin position="186"/>
        <end position="195"/>
    </location>
</feature>
<feature type="region of interest" description="Disordered" evidence="1">
    <location>
        <begin position="165"/>
        <end position="198"/>
    </location>
</feature>
<dbReference type="Proteomes" id="UP000015001">
    <property type="component" value="Unassembled WGS sequence"/>
</dbReference>
<dbReference type="HOGENOM" id="CLU_528829_0_0_11"/>
<evidence type="ECO:0000313" key="3">
    <source>
        <dbReference type="Proteomes" id="UP000015001"/>
    </source>
</evidence>
<dbReference type="AntiFam" id="ANF00075">
    <property type="entry name" value="Shadow ORF (opposite prpE)"/>
</dbReference>
<feature type="region of interest" description="Disordered" evidence="1">
    <location>
        <begin position="348"/>
        <end position="374"/>
    </location>
</feature>
<name>S4MLD6_9ACTN</name>
<evidence type="ECO:0000256" key="1">
    <source>
        <dbReference type="SAM" id="MobiDB-lite"/>
    </source>
</evidence>
<sequence>MRRILPERVLGRAATTVTSVEGGDGADAVAYELDEFGLGLARFAVAAGFQDDEAARDLALEFVGDADDGAFGDVGVGGQGLFHAAGGQAVSGDVDDVVGAAHDEDIAVVVDVSAVAGQVVAGVGGEVGGDVPVVVLPERGQCAGRQREPHDDRAVDACGHRIARSVEDPDVPARQRAGGRPGLEGSRLDAHRVGDDGPAGLGLPPVVDHRDAQQIARPVVGLGIEALAGQEEVAQAGQVVARGERSPRVLLPDRPESGGCREHGPDPVLGGNAPELARVRGAHRLALVQHRRRAGQQGRVDDVRVADDPADVGTGEHRLARAHVVDGPHRPVEGDRVAAAVTHDSLGLSGRSGGVEDVEGVGCGDGNTVGRRRGSHQVGPVEIVRPQLGRLLRALQDHALLRLVGRELDRLVEQGLVRDDTLALDAAGGGDDHLGGRVIDAQREFARGEPAEDDRVHRADTCAGQHRDNGLGDHRHVDHHTVAVPDTEPRECSRESRNLVPQLHIGVGAPGVGHG</sequence>
<protein>
    <submittedName>
        <fullName evidence="2">Uncharacterized protein</fullName>
    </submittedName>
</protein>